<dbReference type="EMBL" id="MNUV01000054">
    <property type="protein sequence ID" value="OIO07002.1"/>
    <property type="molecule type" value="Genomic_DNA"/>
</dbReference>
<dbReference type="InterPro" id="IPR027417">
    <property type="entry name" value="P-loop_NTPase"/>
</dbReference>
<evidence type="ECO:0008006" key="3">
    <source>
        <dbReference type="Google" id="ProtNLM"/>
    </source>
</evidence>
<dbReference type="PANTHER" id="PTHR41930:SF1">
    <property type="entry name" value="DEPHOSPHO-COA KINASE"/>
    <property type="match status" value="1"/>
</dbReference>
<dbReference type="SUPFAM" id="SSF52540">
    <property type="entry name" value="P-loop containing nucleoside triphosphate hydrolases"/>
    <property type="match status" value="1"/>
</dbReference>
<protein>
    <recommendedName>
        <fullName evidence="3">Dephospho-CoA kinase</fullName>
    </recommendedName>
</protein>
<name>A0A1J4T5C3_9BACT</name>
<gene>
    <name evidence="1" type="ORF">AUJ35_02990</name>
</gene>
<evidence type="ECO:0000313" key="1">
    <source>
        <dbReference type="EMBL" id="OIO07002.1"/>
    </source>
</evidence>
<evidence type="ECO:0000313" key="2">
    <source>
        <dbReference type="Proteomes" id="UP000182860"/>
    </source>
</evidence>
<reference evidence="1 2" key="1">
    <citation type="journal article" date="2016" name="Environ. Microbiol.">
        <title>Genomic resolution of a cold subsurface aquifer community provides metabolic insights for novel microbes adapted to high CO concentrations.</title>
        <authorList>
            <person name="Probst A.J."/>
            <person name="Castelle C.J."/>
            <person name="Singh A."/>
            <person name="Brown C.T."/>
            <person name="Anantharaman K."/>
            <person name="Sharon I."/>
            <person name="Hug L.A."/>
            <person name="Burstein D."/>
            <person name="Emerson J.B."/>
            <person name="Thomas B.C."/>
            <person name="Banfield J.F."/>
        </authorList>
    </citation>
    <scope>NUCLEOTIDE SEQUENCE [LARGE SCALE GENOMIC DNA]</scope>
    <source>
        <strain evidence="1">CG1_02_41_21</strain>
    </source>
</reference>
<organism evidence="1 2">
    <name type="scientific">Candidatus Falkowbacteria bacterium CG1_02_41_21</name>
    <dbReference type="NCBI Taxonomy" id="1805147"/>
    <lineage>
        <taxon>Bacteria</taxon>
        <taxon>Candidatus Falkowiibacteriota</taxon>
    </lineage>
</organism>
<dbReference type="Gene3D" id="3.40.50.300">
    <property type="entry name" value="P-loop containing nucleotide triphosphate hydrolases"/>
    <property type="match status" value="1"/>
</dbReference>
<dbReference type="AlphaFoldDB" id="A0A1J4T5C3"/>
<proteinExistence type="predicted"/>
<dbReference type="PANTHER" id="PTHR41930">
    <property type="entry name" value="UPF0200 PROTEIN MJ1399"/>
    <property type="match status" value="1"/>
</dbReference>
<accession>A0A1J4T5C3</accession>
<sequence>MEKKIVIGLTGQIACGKGVIKKHLMEIHGASDYRFSTILRDLLKRLHLELTRENLIHISTILRQNFGDDLLAHAMAEDIKNDEQPFLVIDGIRRLADIKFLKTIPEFKLVRIVANEKLRHERVVSRNENAGDDQKTFADFLEDQQQETEIQIPEVMATADYEIINEGTLDELNKNVDDIIADIKKHNN</sequence>
<comment type="caution">
    <text evidence="1">The sequence shown here is derived from an EMBL/GenBank/DDBJ whole genome shotgun (WGS) entry which is preliminary data.</text>
</comment>
<dbReference type="Proteomes" id="UP000182860">
    <property type="component" value="Unassembled WGS sequence"/>
</dbReference>